<gene>
    <name evidence="3" type="ORF">JK364_24060</name>
</gene>
<keyword evidence="4" id="KW-1185">Reference proteome</keyword>
<evidence type="ECO:0000256" key="2">
    <source>
        <dbReference type="SAM" id="MobiDB-lite"/>
    </source>
</evidence>
<organism evidence="3 4">
    <name type="scientific">Streptomyces endocoffeicus</name>
    <dbReference type="NCBI Taxonomy" id="2898945"/>
    <lineage>
        <taxon>Bacteria</taxon>
        <taxon>Bacillati</taxon>
        <taxon>Actinomycetota</taxon>
        <taxon>Actinomycetes</taxon>
        <taxon>Kitasatosporales</taxon>
        <taxon>Streptomycetaceae</taxon>
        <taxon>Streptomyces</taxon>
    </lineage>
</organism>
<evidence type="ECO:0000256" key="1">
    <source>
        <dbReference type="SAM" id="Coils"/>
    </source>
</evidence>
<protein>
    <submittedName>
        <fullName evidence="3">Uncharacterized protein</fullName>
    </submittedName>
</protein>
<sequence length="435" mass="46608">MGTVEFTPKDIPALRRAAKFLRRTELNLPATADSKTHGAILISALRLDDQADELGGQAPDPTVNGTRRPIFNQLVAPEAGGPMFHEEANALLDAHEDAVRAAAAVGALRLQGAMLALHPKTANPRHGCCAAPKLCGGHRPECWSSEHTIGGRDPWPCQSLRAVGIRSDEDAQAVRQALAELERQADPDGYPSRKKTNRGRTVHATRQLDDGIGDAGACGMYFPLDTVSSLEDPGTDVSCQACVKALLRKGEEAEAAAAAEATHRCTLPPNRFLPCGCCPHQVCEDCERRAHRCECGTGGTPAQPAGAAAHLLAAFEGPQAANAYMRQPGWPEDVATSDGLPTDEDFLVAVESALESCLLPAPGIGVLEDTRGAVMRALGPLVDQLRADRDRLAVEVEELRGVTARPETPAMRLQRRQIERLLERLRRNQQQDAAG</sequence>
<comment type="caution">
    <text evidence="3">The sequence shown here is derived from an EMBL/GenBank/DDBJ whole genome shotgun (WGS) entry which is preliminary data.</text>
</comment>
<evidence type="ECO:0000313" key="3">
    <source>
        <dbReference type="EMBL" id="MBL1115450.1"/>
    </source>
</evidence>
<name>A0ABS1PTY7_9ACTN</name>
<dbReference type="EMBL" id="JAERRG010000009">
    <property type="protein sequence ID" value="MBL1115450.1"/>
    <property type="molecule type" value="Genomic_DNA"/>
</dbReference>
<proteinExistence type="predicted"/>
<feature type="coiled-coil region" evidence="1">
    <location>
        <begin position="382"/>
        <end position="431"/>
    </location>
</feature>
<evidence type="ECO:0000313" key="4">
    <source>
        <dbReference type="Proteomes" id="UP000621510"/>
    </source>
</evidence>
<feature type="compositionally biased region" description="Basic residues" evidence="2">
    <location>
        <begin position="192"/>
        <end position="202"/>
    </location>
</feature>
<dbReference type="Proteomes" id="UP000621510">
    <property type="component" value="Unassembled WGS sequence"/>
</dbReference>
<keyword evidence="1" id="KW-0175">Coiled coil</keyword>
<dbReference type="RefSeq" id="WP_201853241.1">
    <property type="nucleotide sequence ID" value="NZ_JAERRG010000009.1"/>
</dbReference>
<reference evidence="3 4" key="1">
    <citation type="submission" date="2021-01" db="EMBL/GenBank/DDBJ databases">
        <title>WGS of actinomycetes isolated from Thailand.</title>
        <authorList>
            <person name="Thawai C."/>
        </authorList>
    </citation>
    <scope>NUCLEOTIDE SEQUENCE [LARGE SCALE GENOMIC DNA]</scope>
    <source>
        <strain evidence="3 4">CA3R110</strain>
    </source>
</reference>
<feature type="region of interest" description="Disordered" evidence="2">
    <location>
        <begin position="182"/>
        <end position="202"/>
    </location>
</feature>
<accession>A0ABS1PTY7</accession>